<proteinExistence type="predicted"/>
<reference evidence="1" key="2">
    <citation type="journal article" date="2015" name="Fish Shellfish Immunol.">
        <title>Early steps in the European eel (Anguilla anguilla)-Vibrio vulnificus interaction in the gills: Role of the RtxA13 toxin.</title>
        <authorList>
            <person name="Callol A."/>
            <person name="Pajuelo D."/>
            <person name="Ebbesson L."/>
            <person name="Teles M."/>
            <person name="MacKenzie S."/>
            <person name="Amaro C."/>
        </authorList>
    </citation>
    <scope>NUCLEOTIDE SEQUENCE</scope>
</reference>
<dbReference type="EMBL" id="GBXM01018164">
    <property type="protein sequence ID" value="JAH90413.1"/>
    <property type="molecule type" value="Transcribed_RNA"/>
</dbReference>
<dbReference type="AlphaFoldDB" id="A0A0E9WLR0"/>
<evidence type="ECO:0000313" key="1">
    <source>
        <dbReference type="EMBL" id="JAH90413.1"/>
    </source>
</evidence>
<organism evidence="1">
    <name type="scientific">Anguilla anguilla</name>
    <name type="common">European freshwater eel</name>
    <name type="synonym">Muraena anguilla</name>
    <dbReference type="NCBI Taxonomy" id="7936"/>
    <lineage>
        <taxon>Eukaryota</taxon>
        <taxon>Metazoa</taxon>
        <taxon>Chordata</taxon>
        <taxon>Craniata</taxon>
        <taxon>Vertebrata</taxon>
        <taxon>Euteleostomi</taxon>
        <taxon>Actinopterygii</taxon>
        <taxon>Neopterygii</taxon>
        <taxon>Teleostei</taxon>
        <taxon>Anguilliformes</taxon>
        <taxon>Anguillidae</taxon>
        <taxon>Anguilla</taxon>
    </lineage>
</organism>
<reference evidence="1" key="1">
    <citation type="submission" date="2014-11" db="EMBL/GenBank/DDBJ databases">
        <authorList>
            <person name="Amaro Gonzalez C."/>
        </authorList>
    </citation>
    <scope>NUCLEOTIDE SEQUENCE</scope>
</reference>
<sequence length="55" mass="6319">MSSNPFYEMSLDLLAFNTGKPTHREGSGMCQLPTHSRQPLSKMKSRKNFVFPIFK</sequence>
<protein>
    <submittedName>
        <fullName evidence="1">Uncharacterized protein</fullName>
    </submittedName>
</protein>
<accession>A0A0E9WLR0</accession>
<name>A0A0E9WLR0_ANGAN</name>